<sequence length="212" mass="23736">MGVKGGLLFLLVLGVSWIFVDARSLPISDVSNVTNDRVCTLCEQFTAEAITYLGENKTQTEIINTLHLACSRMLSFKQECLTLVDYYAPLFFLEMATIQPGDFCEKMNLCDEQFPNGCKMCHQAIEEVMDKLEDPDTQLEIMEILLKACNAEKKYAKRCKRLVFEYGPLIMVNAEQYLAARDICTSIHICKASTDGIEEASSTAKTSLLAES</sequence>
<keyword evidence="5" id="KW-0645">Protease</keyword>
<proteinExistence type="predicted"/>
<gene>
    <name evidence="14" type="ORF">BVC80_9017g10</name>
</gene>
<evidence type="ECO:0000313" key="15">
    <source>
        <dbReference type="Proteomes" id="UP000195402"/>
    </source>
</evidence>
<dbReference type="PROSITE" id="PS50015">
    <property type="entry name" value="SAP_B"/>
    <property type="match status" value="2"/>
</dbReference>
<dbReference type="STRING" id="56857.A0A200QQC0"/>
<evidence type="ECO:0000259" key="13">
    <source>
        <dbReference type="PROSITE" id="PS50015"/>
    </source>
</evidence>
<keyword evidence="6" id="KW-0865">Zymogen</keyword>
<protein>
    <recommendedName>
        <fullName evidence="10">Pulmonary surfactant-associated protein B</fullName>
    </recommendedName>
    <alternativeName>
        <fullName evidence="11">Pulmonary surfactant-associated proteolipid SPL(Phe)</fullName>
    </alternativeName>
</protein>
<evidence type="ECO:0000256" key="3">
    <source>
        <dbReference type="ARBA" id="ARBA00022729"/>
    </source>
</evidence>
<dbReference type="PANTHER" id="PTHR11480:SF3">
    <property type="entry name" value="BCDNA.GH08312"/>
    <property type="match status" value="1"/>
</dbReference>
<dbReference type="Pfam" id="PF05184">
    <property type="entry name" value="SapB_1"/>
    <property type="match status" value="2"/>
</dbReference>
<reference evidence="14 15" key="1">
    <citation type="journal article" date="2017" name="Mol. Plant">
        <title>The Genome of Medicinal Plant Macleaya cordata Provides New Insights into Benzylisoquinoline Alkaloids Metabolism.</title>
        <authorList>
            <person name="Liu X."/>
            <person name="Liu Y."/>
            <person name="Huang P."/>
            <person name="Ma Y."/>
            <person name="Qing Z."/>
            <person name="Tang Q."/>
            <person name="Cao H."/>
            <person name="Cheng P."/>
            <person name="Zheng Y."/>
            <person name="Yuan Z."/>
            <person name="Zhou Y."/>
            <person name="Liu J."/>
            <person name="Tang Z."/>
            <person name="Zhuo Y."/>
            <person name="Zhang Y."/>
            <person name="Yu L."/>
            <person name="Huang J."/>
            <person name="Yang P."/>
            <person name="Peng Q."/>
            <person name="Zhang J."/>
            <person name="Jiang W."/>
            <person name="Zhang Z."/>
            <person name="Lin K."/>
            <person name="Ro D.K."/>
            <person name="Chen X."/>
            <person name="Xiong X."/>
            <person name="Shang Y."/>
            <person name="Huang S."/>
            <person name="Zeng J."/>
        </authorList>
    </citation>
    <scope>NUCLEOTIDE SEQUENCE [LARGE SCALE GENOMIC DNA]</scope>
    <source>
        <strain evidence="15">cv. BLH2017</strain>
        <tissue evidence="14">Root</tissue>
    </source>
</reference>
<keyword evidence="4" id="KW-0677">Repeat</keyword>
<dbReference type="OrthoDB" id="69496at2759"/>
<comment type="subcellular location">
    <subcellularLocation>
        <location evidence="1">Secreted</location>
        <location evidence="1">Extracellular space</location>
    </subcellularLocation>
</comment>
<dbReference type="FunFam" id="1.10.225.10:FF:000008">
    <property type="entry name" value="Pulmonary surfactant-associated protein B"/>
    <property type="match status" value="1"/>
</dbReference>
<dbReference type="SMART" id="SM00741">
    <property type="entry name" value="SapB"/>
    <property type="match status" value="2"/>
</dbReference>
<dbReference type="InParanoid" id="A0A200QQC0"/>
<dbReference type="InterPro" id="IPR008139">
    <property type="entry name" value="SaposinB_dom"/>
</dbReference>
<keyword evidence="7" id="KW-1015">Disulfide bond</keyword>
<dbReference type="EMBL" id="MVGT01001372">
    <property type="protein sequence ID" value="OVA12658.1"/>
    <property type="molecule type" value="Genomic_DNA"/>
</dbReference>
<evidence type="ECO:0000256" key="7">
    <source>
        <dbReference type="ARBA" id="ARBA00023157"/>
    </source>
</evidence>
<evidence type="ECO:0000256" key="9">
    <source>
        <dbReference type="ARBA" id="ARBA00037221"/>
    </source>
</evidence>
<dbReference type="InterPro" id="IPR007856">
    <property type="entry name" value="SapB_1"/>
</dbReference>
<evidence type="ECO:0000256" key="4">
    <source>
        <dbReference type="ARBA" id="ARBA00022737"/>
    </source>
</evidence>
<feature type="signal peptide" evidence="12">
    <location>
        <begin position="1"/>
        <end position="22"/>
    </location>
</feature>
<keyword evidence="2" id="KW-0964">Secreted</keyword>
<evidence type="ECO:0000256" key="10">
    <source>
        <dbReference type="ARBA" id="ARBA00041094"/>
    </source>
</evidence>
<dbReference type="InterPro" id="IPR008138">
    <property type="entry name" value="SapB_2"/>
</dbReference>
<keyword evidence="15" id="KW-1185">Reference proteome</keyword>
<keyword evidence="5" id="KW-0378">Hydrolase</keyword>
<dbReference type="GO" id="GO:0006629">
    <property type="term" value="P:lipid metabolic process"/>
    <property type="evidence" value="ECO:0007669"/>
    <property type="project" value="InterPro"/>
</dbReference>
<accession>A0A200QQC0</accession>
<evidence type="ECO:0000256" key="8">
    <source>
        <dbReference type="ARBA" id="ARBA00023180"/>
    </source>
</evidence>
<dbReference type="GO" id="GO:0005576">
    <property type="term" value="C:extracellular region"/>
    <property type="evidence" value="ECO:0007669"/>
    <property type="project" value="UniProtKB-SubCell"/>
</dbReference>
<comment type="caution">
    <text evidence="14">The sequence shown here is derived from an EMBL/GenBank/DDBJ whole genome shotgun (WGS) entry which is preliminary data.</text>
</comment>
<evidence type="ECO:0000256" key="2">
    <source>
        <dbReference type="ARBA" id="ARBA00022525"/>
    </source>
</evidence>
<comment type="function">
    <text evidence="9">Pulmonary surfactant-associated proteins promote alveolar stability by lowering the surface tension at the air-liquid interface in the peripheral air spaces. SP-B increases the collapse pressure of palmitic acid to nearly 70 millinewtons per meter.</text>
</comment>
<keyword evidence="5" id="KW-0064">Aspartyl protease</keyword>
<evidence type="ECO:0000256" key="11">
    <source>
        <dbReference type="ARBA" id="ARBA00041785"/>
    </source>
</evidence>
<evidence type="ECO:0000256" key="6">
    <source>
        <dbReference type="ARBA" id="ARBA00023145"/>
    </source>
</evidence>
<dbReference type="AlphaFoldDB" id="A0A200QQC0"/>
<evidence type="ECO:0000256" key="1">
    <source>
        <dbReference type="ARBA" id="ARBA00004239"/>
    </source>
</evidence>
<evidence type="ECO:0000256" key="12">
    <source>
        <dbReference type="SAM" id="SignalP"/>
    </source>
</evidence>
<name>A0A200QQC0_MACCD</name>
<dbReference type="Gene3D" id="1.10.225.10">
    <property type="entry name" value="Saposin-like"/>
    <property type="match status" value="2"/>
</dbReference>
<feature type="domain" description="Saposin B-type" evidence="13">
    <location>
        <begin position="35"/>
        <end position="114"/>
    </location>
</feature>
<feature type="chain" id="PRO_5012826390" description="Pulmonary surfactant-associated protein B" evidence="12">
    <location>
        <begin position="23"/>
        <end position="212"/>
    </location>
</feature>
<evidence type="ECO:0000313" key="14">
    <source>
        <dbReference type="EMBL" id="OVA12658.1"/>
    </source>
</evidence>
<dbReference type="Pfam" id="PF03489">
    <property type="entry name" value="SapB_2"/>
    <property type="match status" value="2"/>
</dbReference>
<dbReference type="Proteomes" id="UP000195402">
    <property type="component" value="Unassembled WGS sequence"/>
</dbReference>
<dbReference type="PANTHER" id="PTHR11480">
    <property type="entry name" value="SAPOSIN-RELATED"/>
    <property type="match status" value="1"/>
</dbReference>
<feature type="domain" description="Saposin B-type" evidence="13">
    <location>
        <begin position="118"/>
        <end position="194"/>
    </location>
</feature>
<keyword evidence="8" id="KW-0325">Glycoprotein</keyword>
<keyword evidence="3 12" id="KW-0732">Signal</keyword>
<organism evidence="14 15">
    <name type="scientific">Macleaya cordata</name>
    <name type="common">Five-seeded plume-poppy</name>
    <name type="synonym">Bocconia cordata</name>
    <dbReference type="NCBI Taxonomy" id="56857"/>
    <lineage>
        <taxon>Eukaryota</taxon>
        <taxon>Viridiplantae</taxon>
        <taxon>Streptophyta</taxon>
        <taxon>Embryophyta</taxon>
        <taxon>Tracheophyta</taxon>
        <taxon>Spermatophyta</taxon>
        <taxon>Magnoliopsida</taxon>
        <taxon>Ranunculales</taxon>
        <taxon>Papaveraceae</taxon>
        <taxon>Papaveroideae</taxon>
        <taxon>Macleaya</taxon>
    </lineage>
</organism>
<dbReference type="SUPFAM" id="SSF47862">
    <property type="entry name" value="Saposin"/>
    <property type="match status" value="2"/>
</dbReference>
<dbReference type="FunCoup" id="A0A200QQC0">
    <property type="interactions" value="307"/>
</dbReference>
<dbReference type="OMA" id="GMCHRAI"/>
<evidence type="ECO:0000256" key="5">
    <source>
        <dbReference type="ARBA" id="ARBA00022750"/>
    </source>
</evidence>
<dbReference type="InterPro" id="IPR011001">
    <property type="entry name" value="Saposin-like"/>
</dbReference>
<dbReference type="InterPro" id="IPR051428">
    <property type="entry name" value="Sphingo_Act-Surfact_Prot"/>
</dbReference>
<dbReference type="GO" id="GO:0004190">
    <property type="term" value="F:aspartic-type endopeptidase activity"/>
    <property type="evidence" value="ECO:0007669"/>
    <property type="project" value="UniProtKB-KW"/>
</dbReference>